<dbReference type="GO" id="GO:0015288">
    <property type="term" value="F:porin activity"/>
    <property type="evidence" value="ECO:0007669"/>
    <property type="project" value="UniProtKB-KW"/>
</dbReference>
<comment type="caution">
    <text evidence="12">The sequence shown here is derived from an EMBL/GenBank/DDBJ whole genome shotgun (WGS) entry which is preliminary data.</text>
</comment>
<protein>
    <submittedName>
        <fullName evidence="12">Uncharacterized protein</fullName>
    </submittedName>
</protein>
<evidence type="ECO:0000256" key="11">
    <source>
        <dbReference type="SAM" id="MobiDB-lite"/>
    </source>
</evidence>
<dbReference type="OrthoDB" id="19656at2759"/>
<dbReference type="InterPro" id="IPR037930">
    <property type="entry name" value="Tom40"/>
</dbReference>
<evidence type="ECO:0000313" key="13">
    <source>
        <dbReference type="Proteomes" id="UP000283509"/>
    </source>
</evidence>
<feature type="compositionally biased region" description="Pro residues" evidence="11">
    <location>
        <begin position="32"/>
        <end position="45"/>
    </location>
</feature>
<accession>A0A423TZK3</accession>
<name>A0A423TZK3_PENVA</name>
<keyword evidence="10" id="KW-0472">Membrane</keyword>
<keyword evidence="9" id="KW-0496">Mitochondrion</keyword>
<reference evidence="12 13" key="1">
    <citation type="submission" date="2018-04" db="EMBL/GenBank/DDBJ databases">
        <authorList>
            <person name="Zhang X."/>
            <person name="Yuan J."/>
            <person name="Li F."/>
            <person name="Xiang J."/>
        </authorList>
    </citation>
    <scope>NUCLEOTIDE SEQUENCE [LARGE SCALE GENOMIC DNA]</scope>
    <source>
        <tissue evidence="12">Muscle</tissue>
    </source>
</reference>
<keyword evidence="3" id="KW-0813">Transport</keyword>
<organism evidence="12 13">
    <name type="scientific">Penaeus vannamei</name>
    <name type="common">Whiteleg shrimp</name>
    <name type="synonym">Litopenaeus vannamei</name>
    <dbReference type="NCBI Taxonomy" id="6689"/>
    <lineage>
        <taxon>Eukaryota</taxon>
        <taxon>Metazoa</taxon>
        <taxon>Ecdysozoa</taxon>
        <taxon>Arthropoda</taxon>
        <taxon>Crustacea</taxon>
        <taxon>Multicrustacea</taxon>
        <taxon>Malacostraca</taxon>
        <taxon>Eumalacostraca</taxon>
        <taxon>Eucarida</taxon>
        <taxon>Decapoda</taxon>
        <taxon>Dendrobranchiata</taxon>
        <taxon>Penaeoidea</taxon>
        <taxon>Penaeidae</taxon>
        <taxon>Penaeus</taxon>
    </lineage>
</organism>
<comment type="similarity">
    <text evidence="2">Belongs to the Tom40 family.</text>
</comment>
<evidence type="ECO:0000256" key="4">
    <source>
        <dbReference type="ARBA" id="ARBA00022452"/>
    </source>
</evidence>
<evidence type="ECO:0000256" key="3">
    <source>
        <dbReference type="ARBA" id="ARBA00022448"/>
    </source>
</evidence>
<sequence length="348" mass="37659">MFPIPSDAVDVRPMKIELESINMGNIHAAGPATPPPPPAPTPPTVTPVDEPKKGEEKEGGIENPGTMEDIHKQCKDVFPVMFEGGKFMLNKGLSNHFQVSHTVNFSTMQPPGYRFGATFVGTQQVSPSEAYPVMLGDVDPSGNLNANIIHQLSPNLRAKFVAQIQQSKWQATQLTTDWRGSDFTASVTLGNIDVINGSGVAVMHYLQQVTKKLALGTELAYQYGSQVPGGHIAVYSMAGRYSGDNFIASGTLGGAGIHLCYYQKATEQLQFGVELETSLRMQESVASMAYQLEIPKANTVFRGTLDSNWTVGAVMEKKLLPLPFTLALSAMLNHPKNQFKLGCGFIIG</sequence>
<dbReference type="AlphaFoldDB" id="A0A423TZK3"/>
<proteinExistence type="inferred from homology"/>
<dbReference type="FunFam" id="2.40.160.10:FF:000005">
    <property type="entry name" value="mitochondrial import receptor subunit TOM40 homolog"/>
    <property type="match status" value="1"/>
</dbReference>
<keyword evidence="8" id="KW-0406">Ion transport</keyword>
<dbReference type="Pfam" id="PF01459">
    <property type="entry name" value="Porin_3"/>
    <property type="match status" value="1"/>
</dbReference>
<dbReference type="CDD" id="cd07305">
    <property type="entry name" value="Porin3_Tom40"/>
    <property type="match status" value="1"/>
</dbReference>
<keyword evidence="5" id="KW-0812">Transmembrane</keyword>
<dbReference type="GO" id="GO:0008320">
    <property type="term" value="F:protein transmembrane transporter activity"/>
    <property type="evidence" value="ECO:0007669"/>
    <property type="project" value="InterPro"/>
</dbReference>
<evidence type="ECO:0000256" key="9">
    <source>
        <dbReference type="ARBA" id="ARBA00023128"/>
    </source>
</evidence>
<keyword evidence="6" id="KW-1000">Mitochondrion outer membrane</keyword>
<dbReference type="EMBL" id="QCYY01000909">
    <property type="protein sequence ID" value="ROT81878.1"/>
    <property type="molecule type" value="Genomic_DNA"/>
</dbReference>
<reference evidence="12 13" key="2">
    <citation type="submission" date="2019-01" db="EMBL/GenBank/DDBJ databases">
        <title>The decoding of complex shrimp genome reveals the adaptation for benthos swimmer, frequently molting mechanism and breeding impact on genome.</title>
        <authorList>
            <person name="Sun Y."/>
            <person name="Gao Y."/>
            <person name="Yu Y."/>
        </authorList>
    </citation>
    <scope>NUCLEOTIDE SEQUENCE [LARGE SCALE GENOMIC DNA]</scope>
    <source>
        <tissue evidence="12">Muscle</tissue>
    </source>
</reference>
<evidence type="ECO:0000256" key="10">
    <source>
        <dbReference type="ARBA" id="ARBA00023136"/>
    </source>
</evidence>
<keyword evidence="7" id="KW-0653">Protein transport</keyword>
<evidence type="ECO:0000256" key="2">
    <source>
        <dbReference type="ARBA" id="ARBA00010510"/>
    </source>
</evidence>
<dbReference type="Proteomes" id="UP000283509">
    <property type="component" value="Unassembled WGS sequence"/>
</dbReference>
<dbReference type="GO" id="GO:0030150">
    <property type="term" value="P:protein import into mitochondrial matrix"/>
    <property type="evidence" value="ECO:0007669"/>
    <property type="project" value="InterPro"/>
</dbReference>
<evidence type="ECO:0000256" key="7">
    <source>
        <dbReference type="ARBA" id="ARBA00022927"/>
    </source>
</evidence>
<dbReference type="GO" id="GO:0005741">
    <property type="term" value="C:mitochondrial outer membrane"/>
    <property type="evidence" value="ECO:0007669"/>
    <property type="project" value="UniProtKB-SubCell"/>
</dbReference>
<dbReference type="PANTHER" id="PTHR10802">
    <property type="entry name" value="MITOCHONDRIAL IMPORT RECEPTOR SUBUNIT TOM40"/>
    <property type="match status" value="1"/>
</dbReference>
<evidence type="ECO:0000256" key="6">
    <source>
        <dbReference type="ARBA" id="ARBA00022787"/>
    </source>
</evidence>
<evidence type="ECO:0000313" key="12">
    <source>
        <dbReference type="EMBL" id="ROT81878.1"/>
    </source>
</evidence>
<keyword evidence="13" id="KW-1185">Reference proteome</keyword>
<evidence type="ECO:0000256" key="5">
    <source>
        <dbReference type="ARBA" id="ARBA00022692"/>
    </source>
</evidence>
<evidence type="ECO:0000256" key="1">
    <source>
        <dbReference type="ARBA" id="ARBA00004374"/>
    </source>
</evidence>
<evidence type="ECO:0000256" key="8">
    <source>
        <dbReference type="ARBA" id="ARBA00023114"/>
    </source>
</evidence>
<comment type="subcellular location">
    <subcellularLocation>
        <location evidence="1">Mitochondrion outer membrane</location>
        <topology evidence="1">Multi-pass membrane protein</topology>
    </subcellularLocation>
</comment>
<dbReference type="InterPro" id="IPR027246">
    <property type="entry name" value="Porin_Euk/Tom40"/>
</dbReference>
<keyword evidence="4" id="KW-1134">Transmembrane beta strand</keyword>
<gene>
    <name evidence="12" type="ORF">C7M84_024975</name>
</gene>
<feature type="compositionally biased region" description="Basic and acidic residues" evidence="11">
    <location>
        <begin position="49"/>
        <end position="60"/>
    </location>
</feature>
<dbReference type="InterPro" id="IPR023614">
    <property type="entry name" value="Porin_dom_sf"/>
</dbReference>
<feature type="region of interest" description="Disordered" evidence="11">
    <location>
        <begin position="26"/>
        <end position="67"/>
    </location>
</feature>
<dbReference type="Gene3D" id="2.40.160.10">
    <property type="entry name" value="Porin"/>
    <property type="match status" value="1"/>
</dbReference>
<keyword evidence="8" id="KW-0626">Porin</keyword>
<dbReference type="STRING" id="6689.A0A423TZK3"/>
<dbReference type="GO" id="GO:0046930">
    <property type="term" value="C:pore complex"/>
    <property type="evidence" value="ECO:0007669"/>
    <property type="project" value="UniProtKB-KW"/>
</dbReference>